<gene>
    <name evidence="1" type="ORF">B0A48_14294</name>
</gene>
<comment type="caution">
    <text evidence="1">The sequence shown here is derived from an EMBL/GenBank/DDBJ whole genome shotgun (WGS) entry which is preliminary data.</text>
</comment>
<dbReference type="EMBL" id="NAJO01000040">
    <property type="protein sequence ID" value="OQN99318.1"/>
    <property type="molecule type" value="Genomic_DNA"/>
</dbReference>
<accession>A0A1V8SJK3</accession>
<evidence type="ECO:0000313" key="1">
    <source>
        <dbReference type="EMBL" id="OQN99318.1"/>
    </source>
</evidence>
<protein>
    <submittedName>
        <fullName evidence="1">Uncharacterized protein</fullName>
    </submittedName>
</protein>
<name>A0A1V8SJK3_9PEZI</name>
<dbReference type="AlphaFoldDB" id="A0A1V8SJK3"/>
<dbReference type="InParanoid" id="A0A1V8SJK3"/>
<evidence type="ECO:0000313" key="2">
    <source>
        <dbReference type="Proteomes" id="UP000192596"/>
    </source>
</evidence>
<dbReference type="Proteomes" id="UP000192596">
    <property type="component" value="Unassembled WGS sequence"/>
</dbReference>
<reference evidence="2" key="1">
    <citation type="submission" date="2017-03" db="EMBL/GenBank/DDBJ databases">
        <title>Genomes of endolithic fungi from Antarctica.</title>
        <authorList>
            <person name="Coleine C."/>
            <person name="Masonjones S."/>
            <person name="Stajich J.E."/>
        </authorList>
    </citation>
    <scope>NUCLEOTIDE SEQUENCE [LARGE SCALE GENOMIC DNA]</scope>
    <source>
        <strain evidence="2">CCFEE 5527</strain>
    </source>
</reference>
<keyword evidence="2" id="KW-1185">Reference proteome</keyword>
<sequence length="222" mass="24649">MADTADAAQVGVPGSSGLTTATHNFFGIIELFEIVLLDDSITTEQFFVVQRVNGEFQAFIRGSLRLKRRIGPGPGSPLYSPEHHSMDIANRDIKKASVRGSFDRRQHDGNVKLQVFCGIRNRADPPQSAFAPASWMHIKIANVSLFGTLYCYSARVRKATLDPAVTDYHDLQTLGDVHRIVELLEHRFDHLDLEPAAVCRAMVDDSRTVTVINVDVSVDDEE</sequence>
<organism evidence="1 2">
    <name type="scientific">Cryoendolithus antarcticus</name>
    <dbReference type="NCBI Taxonomy" id="1507870"/>
    <lineage>
        <taxon>Eukaryota</taxon>
        <taxon>Fungi</taxon>
        <taxon>Dikarya</taxon>
        <taxon>Ascomycota</taxon>
        <taxon>Pezizomycotina</taxon>
        <taxon>Dothideomycetes</taxon>
        <taxon>Dothideomycetidae</taxon>
        <taxon>Cladosporiales</taxon>
        <taxon>Cladosporiaceae</taxon>
        <taxon>Cryoendolithus</taxon>
    </lineage>
</organism>
<proteinExistence type="predicted"/>